<keyword evidence="13" id="KW-1185">Reference proteome</keyword>
<dbReference type="InterPro" id="IPR013083">
    <property type="entry name" value="Znf_RING/FYVE/PHD"/>
</dbReference>
<dbReference type="GO" id="GO:0005634">
    <property type="term" value="C:nucleus"/>
    <property type="evidence" value="ECO:0007669"/>
    <property type="project" value="UniProtKB-SubCell"/>
</dbReference>
<keyword evidence="7" id="KW-0833">Ubl conjugation pathway</keyword>
<dbReference type="PROSITE" id="PS50089">
    <property type="entry name" value="ZF_RING_2"/>
    <property type="match status" value="1"/>
</dbReference>
<evidence type="ECO:0000256" key="7">
    <source>
        <dbReference type="ARBA" id="ARBA00022786"/>
    </source>
</evidence>
<comment type="pathway">
    <text evidence="3">Protein modification; protein ubiquitination.</text>
</comment>
<evidence type="ECO:0000256" key="8">
    <source>
        <dbReference type="ARBA" id="ARBA00022833"/>
    </source>
</evidence>
<sequence>MEPCQSQPHIEVISWFCAIHWAYDPSESNCAICKSPLAEPCPDCADSLLLACPPVTGACSHKFHVHCIEHWLVSGELCPLCATAWVVEEK</sequence>
<dbReference type="Proteomes" id="UP000315496">
    <property type="component" value="Chromosome 5"/>
</dbReference>
<keyword evidence="6 10" id="KW-0863">Zinc-finger</keyword>
<evidence type="ECO:0000256" key="2">
    <source>
        <dbReference type="ARBA" id="ARBA00004496"/>
    </source>
</evidence>
<feature type="domain" description="RING-type" evidence="11">
    <location>
        <begin position="30"/>
        <end position="81"/>
    </location>
</feature>
<evidence type="ECO:0000256" key="5">
    <source>
        <dbReference type="ARBA" id="ARBA00022723"/>
    </source>
</evidence>
<keyword evidence="5" id="KW-0479">Metal-binding</keyword>
<dbReference type="InterPro" id="IPR024766">
    <property type="entry name" value="Znf_RING_H2"/>
</dbReference>
<keyword evidence="8" id="KW-0862">Zinc</keyword>
<dbReference type="Pfam" id="PF12678">
    <property type="entry name" value="zf-rbx1"/>
    <property type="match status" value="1"/>
</dbReference>
<comment type="subcellular location">
    <subcellularLocation>
        <location evidence="2">Cytoplasm</location>
    </subcellularLocation>
    <subcellularLocation>
        <location evidence="1">Nucleus</location>
    </subcellularLocation>
</comment>
<evidence type="ECO:0000256" key="1">
    <source>
        <dbReference type="ARBA" id="ARBA00004123"/>
    </source>
</evidence>
<dbReference type="GO" id="GO:0008270">
    <property type="term" value="F:zinc ion binding"/>
    <property type="evidence" value="ECO:0007669"/>
    <property type="project" value="UniProtKB-KW"/>
</dbReference>
<reference evidence="12 13" key="1">
    <citation type="submission" date="2019-05" db="EMBL/GenBank/DDBJ databases">
        <title>The compact genome of Giardia muris reveals important steps in the evolution of intestinal protozoan parasites.</title>
        <authorList>
            <person name="Xu F."/>
            <person name="Jimenez-Gonzalez A."/>
            <person name="Einarsson E."/>
            <person name="Astvaldsson A."/>
            <person name="Peirasmaki D."/>
            <person name="Eckmann L."/>
            <person name="Andersson J.O."/>
            <person name="Svard S.G."/>
            <person name="Jerlstrom-Hultqvist J."/>
        </authorList>
    </citation>
    <scope>NUCLEOTIDE SEQUENCE [LARGE SCALE GENOMIC DNA]</scope>
    <source>
        <strain evidence="12 13">Roberts-Thomson</strain>
    </source>
</reference>
<dbReference type="OrthoDB" id="1681166at2759"/>
<organism evidence="12 13">
    <name type="scientific">Giardia muris</name>
    <dbReference type="NCBI Taxonomy" id="5742"/>
    <lineage>
        <taxon>Eukaryota</taxon>
        <taxon>Metamonada</taxon>
        <taxon>Diplomonadida</taxon>
        <taxon>Hexamitidae</taxon>
        <taxon>Giardiinae</taxon>
        <taxon>Giardia</taxon>
    </lineage>
</organism>
<dbReference type="InterPro" id="IPR051031">
    <property type="entry name" value="RING-box_E3_Ubiquitin_Ligase"/>
</dbReference>
<keyword evidence="9" id="KW-0539">Nucleus</keyword>
<gene>
    <name evidence="12" type="ORF">GMRT_10512</name>
</gene>
<evidence type="ECO:0000256" key="3">
    <source>
        <dbReference type="ARBA" id="ARBA00004906"/>
    </source>
</evidence>
<dbReference type="AlphaFoldDB" id="A0A4Z1T0R2"/>
<keyword evidence="4" id="KW-0963">Cytoplasm</keyword>
<dbReference type="InterPro" id="IPR001841">
    <property type="entry name" value="Znf_RING"/>
</dbReference>
<comment type="caution">
    <text evidence="12">The sequence shown here is derived from an EMBL/GenBank/DDBJ whole genome shotgun (WGS) entry which is preliminary data.</text>
</comment>
<dbReference type="EMBL" id="VDLU01000005">
    <property type="protein sequence ID" value="TNJ26497.1"/>
    <property type="molecule type" value="Genomic_DNA"/>
</dbReference>
<name>A0A4Z1T0R2_GIAMU</name>
<dbReference type="VEuPathDB" id="GiardiaDB:GMRT_10512"/>
<evidence type="ECO:0000256" key="6">
    <source>
        <dbReference type="ARBA" id="ARBA00022771"/>
    </source>
</evidence>
<accession>A0A4Z1T0R2</accession>
<protein>
    <submittedName>
        <fullName evidence="12">RING-H2 zinc finger domain-containing protein</fullName>
    </submittedName>
</protein>
<evidence type="ECO:0000256" key="10">
    <source>
        <dbReference type="PROSITE-ProRule" id="PRU00175"/>
    </source>
</evidence>
<dbReference type="SUPFAM" id="SSF57850">
    <property type="entry name" value="RING/U-box"/>
    <property type="match status" value="1"/>
</dbReference>
<dbReference type="GO" id="GO:0005737">
    <property type="term" value="C:cytoplasm"/>
    <property type="evidence" value="ECO:0007669"/>
    <property type="project" value="UniProtKB-SubCell"/>
</dbReference>
<evidence type="ECO:0000259" key="11">
    <source>
        <dbReference type="PROSITE" id="PS50089"/>
    </source>
</evidence>
<evidence type="ECO:0000256" key="4">
    <source>
        <dbReference type="ARBA" id="ARBA00022490"/>
    </source>
</evidence>
<proteinExistence type="predicted"/>
<evidence type="ECO:0000313" key="12">
    <source>
        <dbReference type="EMBL" id="TNJ26497.1"/>
    </source>
</evidence>
<evidence type="ECO:0000256" key="9">
    <source>
        <dbReference type="ARBA" id="ARBA00023242"/>
    </source>
</evidence>
<dbReference type="Gene3D" id="3.30.40.10">
    <property type="entry name" value="Zinc/RING finger domain, C3HC4 (zinc finger)"/>
    <property type="match status" value="1"/>
</dbReference>
<evidence type="ECO:0000313" key="13">
    <source>
        <dbReference type="Proteomes" id="UP000315496"/>
    </source>
</evidence>
<dbReference type="PANTHER" id="PTHR11210">
    <property type="entry name" value="RING BOX"/>
    <property type="match status" value="1"/>
</dbReference>